<protein>
    <recommendedName>
        <fullName evidence="4">Aminoglycoside phosphotransferase domain-containing protein</fullName>
    </recommendedName>
</protein>
<gene>
    <name evidence="2" type="ORF">FRX48_00198</name>
</gene>
<evidence type="ECO:0000313" key="3">
    <source>
        <dbReference type="Proteomes" id="UP000324767"/>
    </source>
</evidence>
<sequence>MKNTNWHNVTEMCSSLRQNLSCKVGESFTTGSQNLVRLVEFEDGVKWVARIWMGDGEEKDMRMAASAEKIMENQVATYRYLRRYTTIPVPDVYAFNARNNVEVGPPFMLLDYIHGTAADSIEELELGTNEEAVRQALKQLASMMVELGACKFDRIGSIFQNADGNFEIGPLVETDGGPYETAQEYYQALGERRFHVHASGHFANNQDARGDGGLHLPLLFSNFMPMFSNSVTDKGLFRLANTDFGFHNVLVDEKLNIVGLIDCDAIIAAPIHTVAQLPLAVCMSGKVPGYKSADPSRIKYRALGARWRDEFVPMVAAAEKAIGSETPIADVIVSDAASLIQGLSDYHGFQAWRNVEWVNGYWYLYYRLIQGPSAAVEFRDADMGVELEEDEEQRAWDDVGEVQEEISKEGGACREDDTDEGLERRLRYEAKTSNQDRSLQEEVAIKKKAEHEDANADSRESMVVELKRILKGELIAEVKEELAASIKKDLMEDLKNAVKEELKQELKLELTMELREAVKAAQSKGDNEIGGVDIEKTDEDLVKEDLVEEQGLHIGNVSDKVPQDNEKEEDVAEEGPSSGVEVGREVDKEGAVDDNEEQRESTEDAEEGSIMGP</sequence>
<name>A0A5M8Q2T2_9LECA</name>
<evidence type="ECO:0000256" key="1">
    <source>
        <dbReference type="SAM" id="MobiDB-lite"/>
    </source>
</evidence>
<comment type="caution">
    <text evidence="2">The sequence shown here is derived from an EMBL/GenBank/DDBJ whole genome shotgun (WGS) entry which is preliminary data.</text>
</comment>
<dbReference type="InterPro" id="IPR051678">
    <property type="entry name" value="AGP_Transferase"/>
</dbReference>
<feature type="region of interest" description="Disordered" evidence="1">
    <location>
        <begin position="520"/>
        <end position="613"/>
    </location>
</feature>
<dbReference type="PANTHER" id="PTHR21310:SF37">
    <property type="entry name" value="AMINOGLYCOSIDE PHOSPHOTRANSFERASE DOMAIN-CONTAINING PROTEIN"/>
    <property type="match status" value="1"/>
</dbReference>
<dbReference type="InterPro" id="IPR011009">
    <property type="entry name" value="Kinase-like_dom_sf"/>
</dbReference>
<feature type="compositionally biased region" description="Basic and acidic residues" evidence="1">
    <location>
        <begin position="582"/>
        <end position="591"/>
    </location>
</feature>
<dbReference type="PANTHER" id="PTHR21310">
    <property type="entry name" value="AMINOGLYCOSIDE PHOSPHOTRANSFERASE-RELATED-RELATED"/>
    <property type="match status" value="1"/>
</dbReference>
<dbReference type="AlphaFoldDB" id="A0A5M8Q2T2"/>
<organism evidence="2 3">
    <name type="scientific">Lasallia pustulata</name>
    <dbReference type="NCBI Taxonomy" id="136370"/>
    <lineage>
        <taxon>Eukaryota</taxon>
        <taxon>Fungi</taxon>
        <taxon>Dikarya</taxon>
        <taxon>Ascomycota</taxon>
        <taxon>Pezizomycotina</taxon>
        <taxon>Lecanoromycetes</taxon>
        <taxon>OSLEUM clade</taxon>
        <taxon>Umbilicariomycetidae</taxon>
        <taxon>Umbilicariales</taxon>
        <taxon>Umbilicariaceae</taxon>
        <taxon>Lasallia</taxon>
    </lineage>
</organism>
<dbReference type="EMBL" id="VXIT01000001">
    <property type="protein sequence ID" value="KAA6415483.1"/>
    <property type="molecule type" value="Genomic_DNA"/>
</dbReference>
<feature type="compositionally biased region" description="Acidic residues" evidence="1">
    <location>
        <begin position="592"/>
        <end position="607"/>
    </location>
</feature>
<proteinExistence type="predicted"/>
<accession>A0A5M8Q2T2</accession>
<reference evidence="2 3" key="1">
    <citation type="submission" date="2019-09" db="EMBL/GenBank/DDBJ databases">
        <title>The hologenome of the rock-dwelling lichen Lasallia pustulata.</title>
        <authorList>
            <person name="Greshake Tzovaras B."/>
            <person name="Segers F."/>
            <person name="Bicker A."/>
            <person name="Dal Grande F."/>
            <person name="Otte J."/>
            <person name="Hankeln T."/>
            <person name="Schmitt I."/>
            <person name="Ebersberger I."/>
        </authorList>
    </citation>
    <scope>NUCLEOTIDE SEQUENCE [LARGE SCALE GENOMIC DNA]</scope>
    <source>
        <strain evidence="2">A1-1</strain>
    </source>
</reference>
<dbReference type="OrthoDB" id="10003767at2759"/>
<dbReference type="SUPFAM" id="SSF56112">
    <property type="entry name" value="Protein kinase-like (PK-like)"/>
    <property type="match status" value="1"/>
</dbReference>
<dbReference type="Proteomes" id="UP000324767">
    <property type="component" value="Unassembled WGS sequence"/>
</dbReference>
<feature type="compositionally biased region" description="Basic and acidic residues" evidence="1">
    <location>
        <begin position="533"/>
        <end position="545"/>
    </location>
</feature>
<evidence type="ECO:0008006" key="4">
    <source>
        <dbReference type="Google" id="ProtNLM"/>
    </source>
</evidence>
<evidence type="ECO:0000313" key="2">
    <source>
        <dbReference type="EMBL" id="KAA6415483.1"/>
    </source>
</evidence>